<evidence type="ECO:0000313" key="4">
    <source>
        <dbReference type="Proteomes" id="UP000075621"/>
    </source>
</evidence>
<evidence type="ECO:0000313" key="5">
    <source>
        <dbReference type="Proteomes" id="UP000279995"/>
    </source>
</evidence>
<proteinExistence type="predicted"/>
<sequence>MSVTSTSACLCNSQLNYGDCCQPYHLDIKTPATPEQLMRSRFSAYALKNASYVFKTYAKEKQAQNPVNEIADFANSCRFVKLVVRDTQQSDERGYVAFNAYYFYQNLYCELDEKSDFIKEDGEWRYLEGIINPVADIKVARNDPCPCASGKKYKKCHSV</sequence>
<reference evidence="2 5" key="2">
    <citation type="submission" date="2018-10" db="EMBL/GenBank/DDBJ databases">
        <title>Complete Genome Sequence and Transcriptomic Profiles of a Marine Bacterium, Pseudoalteromonas agarivorans Hao 2018.</title>
        <authorList>
            <person name="Hao L."/>
        </authorList>
    </citation>
    <scope>NUCLEOTIDE SEQUENCE [LARGE SCALE GENOMIC DNA]</scope>
    <source>
        <strain evidence="2 5">Hao 2018</strain>
    </source>
</reference>
<dbReference type="EMBL" id="LVCM01000030">
    <property type="protein sequence ID" value="KYL32272.1"/>
    <property type="molecule type" value="Genomic_DNA"/>
</dbReference>
<dbReference type="SUPFAM" id="SSF54427">
    <property type="entry name" value="NTF2-like"/>
    <property type="match status" value="1"/>
</dbReference>
<protein>
    <submittedName>
        <fullName evidence="3">Preprotein translocase subunit SecA</fullName>
    </submittedName>
</protein>
<dbReference type="InterPro" id="IPR048469">
    <property type="entry name" value="YchJ-like_M"/>
</dbReference>
<dbReference type="Gene3D" id="3.10.450.50">
    <property type="match status" value="1"/>
</dbReference>
<dbReference type="Pfam" id="PF17775">
    <property type="entry name" value="YchJ_M-like"/>
    <property type="match status" value="1"/>
</dbReference>
<dbReference type="SUPFAM" id="SSF103642">
    <property type="entry name" value="Sec-C motif"/>
    <property type="match status" value="1"/>
</dbReference>
<dbReference type="InterPro" id="IPR004027">
    <property type="entry name" value="SEC_C_motif"/>
</dbReference>
<dbReference type="InterPro" id="IPR032710">
    <property type="entry name" value="NTF2-like_dom_sf"/>
</dbReference>
<reference evidence="3 4" key="1">
    <citation type="submission" date="2016-03" db="EMBL/GenBank/DDBJ databases">
        <authorList>
            <person name="Zhang H."/>
            <person name="Liu R."/>
            <person name="Wang M."/>
            <person name="Wang H."/>
            <person name="Wang L."/>
            <person name="Song L."/>
        </authorList>
    </citation>
    <scope>NUCLEOTIDE SEQUENCE [LARGE SCALE GENOMIC DNA]</scope>
    <source>
        <strain evidence="3 4">DSM 16098</strain>
    </source>
</reference>
<evidence type="ECO:0000259" key="1">
    <source>
        <dbReference type="Pfam" id="PF17775"/>
    </source>
</evidence>
<name>A0AAD0XD39_9GAMM</name>
<dbReference type="EMBL" id="CP033065">
    <property type="protein sequence ID" value="AYM86983.1"/>
    <property type="molecule type" value="Genomic_DNA"/>
</dbReference>
<dbReference type="RefSeq" id="WP_029774254.1">
    <property type="nucleotide sequence ID" value="NZ_CP033065.1"/>
</dbReference>
<dbReference type="Proteomes" id="UP000075621">
    <property type="component" value="Unassembled WGS sequence"/>
</dbReference>
<dbReference type="AlphaFoldDB" id="A0AAD0XD39"/>
<accession>A0AAD0XD39</accession>
<evidence type="ECO:0000313" key="2">
    <source>
        <dbReference type="EMBL" id="AYM86983.1"/>
    </source>
</evidence>
<dbReference type="PANTHER" id="PTHR33747:SF1">
    <property type="entry name" value="ADENYLATE CYCLASE-ASSOCIATED CAP C-TERMINAL DOMAIN-CONTAINING PROTEIN"/>
    <property type="match status" value="1"/>
</dbReference>
<feature type="domain" description="YchJ-like middle NTF2-like" evidence="1">
    <location>
        <begin position="33"/>
        <end position="129"/>
    </location>
</feature>
<evidence type="ECO:0000313" key="3">
    <source>
        <dbReference type="EMBL" id="KYL32272.1"/>
    </source>
</evidence>
<gene>
    <name evidence="3" type="ORF">A2I98_18195</name>
    <name evidence="2" type="ORF">D9T18_09840</name>
</gene>
<organism evidence="2 5">
    <name type="scientific">Pseudoalteromonas agarivorans</name>
    <dbReference type="NCBI Taxonomy" id="176102"/>
    <lineage>
        <taxon>Bacteria</taxon>
        <taxon>Pseudomonadati</taxon>
        <taxon>Pseudomonadota</taxon>
        <taxon>Gammaproteobacteria</taxon>
        <taxon>Alteromonadales</taxon>
        <taxon>Pseudoalteromonadaceae</taxon>
        <taxon>Pseudoalteromonas</taxon>
    </lineage>
</organism>
<dbReference type="Pfam" id="PF02810">
    <property type="entry name" value="SEC-C"/>
    <property type="match status" value="1"/>
</dbReference>
<dbReference type="PANTHER" id="PTHR33747">
    <property type="entry name" value="UPF0225 PROTEIN SCO1677"/>
    <property type="match status" value="1"/>
</dbReference>
<dbReference type="Proteomes" id="UP000279995">
    <property type="component" value="Chromosome I"/>
</dbReference>